<dbReference type="EMBL" id="AHJG01000045">
    <property type="protein sequence ID" value="EPA06501.1"/>
    <property type="molecule type" value="Genomic_DNA"/>
</dbReference>
<organism evidence="1 2">
    <name type="scientific">Candidatus Nitrosarchaeum limnium BG20</name>
    <dbReference type="NCBI Taxonomy" id="859192"/>
    <lineage>
        <taxon>Archaea</taxon>
        <taxon>Nitrososphaerota</taxon>
        <taxon>Nitrososphaeria</taxon>
        <taxon>Nitrosopumilales</taxon>
        <taxon>Nitrosopumilaceae</taxon>
        <taxon>Nitrosarchaeum</taxon>
    </lineage>
</organism>
<dbReference type="Proteomes" id="UP000014065">
    <property type="component" value="Unassembled WGS sequence"/>
</dbReference>
<dbReference type="AlphaFoldDB" id="S2EAV9"/>
<evidence type="ECO:0000313" key="2">
    <source>
        <dbReference type="Proteomes" id="UP000014065"/>
    </source>
</evidence>
<name>S2EAV9_9ARCH</name>
<comment type="caution">
    <text evidence="1">The sequence shown here is derived from an EMBL/GenBank/DDBJ whole genome shotgun (WGS) entry which is preliminary data.</text>
</comment>
<reference evidence="1 2" key="1">
    <citation type="journal article" date="2012" name="J. Bacteriol.">
        <title>Genome Sequence of "Candidatus Nitrosoarchaeum limnia" BG20, a Low-Salinity Ammonia-Oxidizing Archaeon from the San Francisco Bay Estuary.</title>
        <authorList>
            <person name="Mosier A.C."/>
            <person name="Allen E.E."/>
            <person name="Kim M."/>
            <person name="Ferriera S."/>
            <person name="Francis C.A."/>
        </authorList>
    </citation>
    <scope>NUCLEOTIDE SEQUENCE [LARGE SCALE GENOMIC DNA]</scope>
    <source>
        <strain evidence="1 2">BG20</strain>
    </source>
</reference>
<proteinExistence type="predicted"/>
<gene>
    <name evidence="1" type="ORF">BG20_I1436</name>
</gene>
<accession>S2EAV9</accession>
<protein>
    <submittedName>
        <fullName evidence="1">Uncharacterized protein</fullName>
    </submittedName>
</protein>
<keyword evidence="2" id="KW-1185">Reference proteome</keyword>
<evidence type="ECO:0000313" key="1">
    <source>
        <dbReference type="EMBL" id="EPA06501.1"/>
    </source>
</evidence>
<sequence>MAEVYGCNSCVTEHDGNFYRFCKCRCHDKIAREIVDHVQKS</sequence>